<feature type="region of interest" description="Disordered" evidence="1">
    <location>
        <begin position="27"/>
        <end position="56"/>
    </location>
</feature>
<feature type="chain" id="PRO_5016769991" description="Secreted protein" evidence="2">
    <location>
        <begin position="26"/>
        <end position="142"/>
    </location>
</feature>
<dbReference type="AlphaFoldDB" id="A0A372M2A8"/>
<reference evidence="3 4" key="1">
    <citation type="submission" date="2018-08" db="EMBL/GenBank/DDBJ databases">
        <title>Isolation, diversity and antifungal activity of Actinobacteria from wheat.</title>
        <authorList>
            <person name="Han C."/>
        </authorList>
    </citation>
    <scope>NUCLEOTIDE SEQUENCE [LARGE SCALE GENOMIC DNA]</scope>
    <source>
        <strain evidence="3 4">NEAU-YY421</strain>
    </source>
</reference>
<dbReference type="OrthoDB" id="4248424at2"/>
<feature type="signal peptide" evidence="2">
    <location>
        <begin position="1"/>
        <end position="25"/>
    </location>
</feature>
<proteinExistence type="predicted"/>
<keyword evidence="2" id="KW-0732">Signal</keyword>
<evidence type="ECO:0000313" key="3">
    <source>
        <dbReference type="EMBL" id="RFU84407.1"/>
    </source>
</evidence>
<gene>
    <name evidence="3" type="ORF">DY218_22360</name>
</gene>
<evidence type="ECO:0000256" key="2">
    <source>
        <dbReference type="SAM" id="SignalP"/>
    </source>
</evidence>
<name>A0A372M2A8_9ACTN</name>
<dbReference type="EMBL" id="QUAK01000120">
    <property type="protein sequence ID" value="RFU84407.1"/>
    <property type="molecule type" value="Genomic_DNA"/>
</dbReference>
<sequence length="142" mass="14522">MNSAVKRVVCVSAALLLSVAGLASAATAVDAPDPTSTTAGTVPGAAAEDAAPQPTLSAEASVESVEAWEEFRVQGASTHLPAGTRVTLQQLQNEKWVGLPIHVNTTDAHTYSVRVKLGVKGLGHIRMVGGGAVSNTVQITVR</sequence>
<organism evidence="3 4">
    <name type="scientific">Streptomyces triticagri</name>
    <dbReference type="NCBI Taxonomy" id="2293568"/>
    <lineage>
        <taxon>Bacteria</taxon>
        <taxon>Bacillati</taxon>
        <taxon>Actinomycetota</taxon>
        <taxon>Actinomycetes</taxon>
        <taxon>Kitasatosporales</taxon>
        <taxon>Streptomycetaceae</taxon>
        <taxon>Streptomyces</taxon>
    </lineage>
</organism>
<accession>A0A372M2A8</accession>
<evidence type="ECO:0000313" key="4">
    <source>
        <dbReference type="Proteomes" id="UP000263094"/>
    </source>
</evidence>
<dbReference type="RefSeq" id="WP_128557898.1">
    <property type="nucleotide sequence ID" value="NZ_QUAK01000120.1"/>
</dbReference>
<evidence type="ECO:0008006" key="5">
    <source>
        <dbReference type="Google" id="ProtNLM"/>
    </source>
</evidence>
<evidence type="ECO:0000256" key="1">
    <source>
        <dbReference type="SAM" id="MobiDB-lite"/>
    </source>
</evidence>
<comment type="caution">
    <text evidence="3">The sequence shown here is derived from an EMBL/GenBank/DDBJ whole genome shotgun (WGS) entry which is preliminary data.</text>
</comment>
<protein>
    <recommendedName>
        <fullName evidence="5">Secreted protein</fullName>
    </recommendedName>
</protein>
<dbReference type="Proteomes" id="UP000263094">
    <property type="component" value="Unassembled WGS sequence"/>
</dbReference>
<keyword evidence="4" id="KW-1185">Reference proteome</keyword>